<dbReference type="EC" id="2.4.1.227" evidence="2"/>
<reference evidence="2" key="1">
    <citation type="submission" date="2020-10" db="EMBL/GenBank/DDBJ databases">
        <title>Diverse heliorhodopsins detected via functional metagenomics in peat lake Actinobacteria, Chloroflexi and Archaea.</title>
        <authorList>
            <person name="Chazan A."/>
            <person name="Rozenberg A."/>
            <person name="Tahan R."/>
            <person name="Mannen K."/>
            <person name="Nagata T."/>
            <person name="Yaish S."/>
            <person name="Larom S."/>
            <person name="Kandori H."/>
            <person name="Inoue K."/>
            <person name="Beja O."/>
            <person name="Pushkarev A."/>
        </authorList>
    </citation>
    <scope>NUCLEOTIDE SEQUENCE</scope>
</reference>
<proteinExistence type="inferred from homology"/>
<dbReference type="NCBIfam" id="TIGR00661">
    <property type="entry name" value="MJ1255"/>
    <property type="match status" value="1"/>
</dbReference>
<comment type="similarity">
    <text evidence="1">Belongs to the glycosyltransferase 28 family.</text>
</comment>
<organism evidence="2">
    <name type="scientific">uncultured Thermoplasmata archaeon</name>
    <dbReference type="NCBI Taxonomy" id="376542"/>
    <lineage>
        <taxon>Archaea</taxon>
        <taxon>Methanobacteriati</taxon>
        <taxon>Thermoplasmatota</taxon>
        <taxon>Thermoplasmata</taxon>
        <taxon>environmental samples</taxon>
    </lineage>
</organism>
<dbReference type="InterPro" id="IPR005262">
    <property type="entry name" value="MJ1255-like"/>
</dbReference>
<dbReference type="SUPFAM" id="SSF53756">
    <property type="entry name" value="UDP-Glycosyltransferase/glycogen phosphorylase"/>
    <property type="match status" value="1"/>
</dbReference>
<dbReference type="GO" id="GO:0016757">
    <property type="term" value="F:glycosyltransferase activity"/>
    <property type="evidence" value="ECO:0007669"/>
    <property type="project" value="UniProtKB-KW"/>
</dbReference>
<gene>
    <name evidence="2" type="primary">murG</name>
    <name evidence="2" type="ORF">HULAa36F11_00017</name>
</gene>
<dbReference type="AlphaFoldDB" id="A0A871YCE0"/>
<dbReference type="PANTHER" id="PTHR21015">
    <property type="entry name" value="UDP-N-ACETYLGLUCOSAMINE--N-ACETYLMURAMYL-(PENTAPEPTIDE) PYROPHOSPHORYL-UNDECAPRENOL N-ACETYLGLUCOSAMINE TRANSFERASE 1"/>
    <property type="match status" value="1"/>
</dbReference>
<dbReference type="EMBL" id="MW122884">
    <property type="protein sequence ID" value="QOV09134.1"/>
    <property type="molecule type" value="Genomic_DNA"/>
</dbReference>
<keyword evidence="2" id="KW-0328">Glycosyltransferase</keyword>
<sequence length="352" mass="39610">MNILYGVVGEGLGHATRSHVVIEHLERQGHCVKIVASGKAHEFLLKNHRNIEEIGGYGFAFNESGVDLNASLKKVLNDIPSKAPHNLKRFFELSKSFRPEAIISDFESFAYLFGKYNHIPVISIDNMQVINRCRLDIDIPLKMMEDYLMAKGLVKAKLAGCYHYLVTSYFFPEVTKQDTTLHHPILRKEILAAASENRGHILVYQTSKSNPRLLDTLRSVGEEFIVYGFGREDVIGNVTLKNFSNEGFVSDLASSKAVIANSGFSLISEALHFKKPYLAIPLDRQFEQMLNAMYLKKLGYGDYCTKLDAKATENFISQIDRFSHDLEAYSGDGNEGLLSHLDELILEIAEVQ</sequence>
<evidence type="ECO:0000313" key="2">
    <source>
        <dbReference type="EMBL" id="QOV09134.1"/>
    </source>
</evidence>
<name>A0A871YCE0_9ARCH</name>
<keyword evidence="2" id="KW-0808">Transferase</keyword>
<accession>A0A871YCE0</accession>
<dbReference type="Pfam" id="PF13528">
    <property type="entry name" value="Glyco_trans_1_3"/>
    <property type="match status" value="1"/>
</dbReference>
<protein>
    <submittedName>
        <fullName evidence="2">UDP-N-acetylglucosamine--N-acetylmuramyl-(Pentapeptide) pyrophosphoryl-undecaprenol N-acetylglucosamine transferase</fullName>
        <ecNumber evidence="2">2.4.1.227</ecNumber>
    </submittedName>
</protein>
<evidence type="ECO:0000256" key="1">
    <source>
        <dbReference type="ARBA" id="ARBA00006962"/>
    </source>
</evidence>
<dbReference type="Gene3D" id="3.40.50.2000">
    <property type="entry name" value="Glycogen Phosphorylase B"/>
    <property type="match status" value="1"/>
</dbReference>
<dbReference type="PANTHER" id="PTHR21015:SF22">
    <property type="entry name" value="GLYCOSYLTRANSFERASE"/>
    <property type="match status" value="1"/>
</dbReference>